<dbReference type="AlphaFoldDB" id="A0A562PN59"/>
<protein>
    <submittedName>
        <fullName evidence="3">LTXXQ motif family protein</fullName>
    </submittedName>
</protein>
<dbReference type="InterPro" id="IPR012899">
    <property type="entry name" value="LTXXQ"/>
</dbReference>
<proteinExistence type="predicted"/>
<feature type="signal peptide" evidence="1">
    <location>
        <begin position="1"/>
        <end position="26"/>
    </location>
</feature>
<keyword evidence="1" id="KW-0732">Signal</keyword>
<evidence type="ECO:0000313" key="4">
    <source>
        <dbReference type="Proteomes" id="UP000315112"/>
    </source>
</evidence>
<reference evidence="3" key="2">
    <citation type="submission" date="2019-07" db="EMBL/GenBank/DDBJ databases">
        <authorList>
            <person name="Whitman W."/>
            <person name="Huntemann M."/>
            <person name="Clum A."/>
            <person name="Pillay M."/>
            <person name="Palaniappan K."/>
            <person name="Varghese N."/>
            <person name="Mikhailova N."/>
            <person name="Stamatis D."/>
            <person name="Reddy T."/>
            <person name="Daum C."/>
            <person name="Shapiro N."/>
            <person name="Ivanova N."/>
            <person name="Kyrpides N."/>
            <person name="Woyke T."/>
        </authorList>
    </citation>
    <scope>NUCLEOTIDE SEQUENCE</scope>
    <source>
        <strain evidence="3">CGMCC 1.10685</strain>
    </source>
</reference>
<evidence type="ECO:0000313" key="3">
    <source>
        <dbReference type="EMBL" id="TWI45496.1"/>
    </source>
</evidence>
<feature type="chain" id="PRO_5044617857" evidence="1">
    <location>
        <begin position="27"/>
        <end position="153"/>
    </location>
</feature>
<dbReference type="EMBL" id="VLKW01000007">
    <property type="protein sequence ID" value="TWI45496.1"/>
    <property type="molecule type" value="Genomic_DNA"/>
</dbReference>
<evidence type="ECO:0000313" key="5">
    <source>
        <dbReference type="Proteomes" id="UP000437862"/>
    </source>
</evidence>
<dbReference type="Proteomes" id="UP000315112">
    <property type="component" value="Unassembled WGS sequence"/>
</dbReference>
<dbReference type="EMBL" id="CP046904">
    <property type="protein sequence ID" value="QGZ40833.1"/>
    <property type="molecule type" value="Genomic_DNA"/>
</dbReference>
<dbReference type="Pfam" id="PF07813">
    <property type="entry name" value="LTXXQ"/>
    <property type="match status" value="1"/>
</dbReference>
<organism evidence="3 4">
    <name type="scientific">Pseudoduganella flava</name>
    <dbReference type="NCBI Taxonomy" id="871742"/>
    <lineage>
        <taxon>Bacteria</taxon>
        <taxon>Pseudomonadati</taxon>
        <taxon>Pseudomonadota</taxon>
        <taxon>Betaproteobacteria</taxon>
        <taxon>Burkholderiales</taxon>
        <taxon>Oxalobacteraceae</taxon>
        <taxon>Telluria group</taxon>
        <taxon>Pseudoduganella</taxon>
    </lineage>
</organism>
<evidence type="ECO:0000313" key="2">
    <source>
        <dbReference type="EMBL" id="QGZ40833.1"/>
    </source>
</evidence>
<name>A0A562PN59_9BURK</name>
<reference evidence="2 5" key="3">
    <citation type="submission" date="2019-12" db="EMBL/GenBank/DDBJ databases">
        <title>Draft Genome Sequences of Six Type Strains of the Genus Massilia.</title>
        <authorList>
            <person name="Miess H."/>
            <person name="Frediansyah A."/>
            <person name="Goeker M."/>
            <person name="Gross H."/>
        </authorList>
    </citation>
    <scope>NUCLEOTIDE SEQUENCE [LARGE SCALE GENOMIC DNA]</scope>
    <source>
        <strain evidence="2 5">DSM 26639</strain>
    </source>
</reference>
<dbReference type="GO" id="GO:0042597">
    <property type="term" value="C:periplasmic space"/>
    <property type="evidence" value="ECO:0007669"/>
    <property type="project" value="InterPro"/>
</dbReference>
<gene>
    <name evidence="2" type="ORF">GO485_18335</name>
    <name evidence="3" type="ORF">IP92_03877</name>
</gene>
<sequence length="153" mass="17124">MNILRKSIIAGVTVLSLGSAAFAAHAEEAPPKHPYAATKFDPAKRAERFEQRQQKLHDALKLNTSQEAAWKTYIAAIAPKQPAGHADRVAFRELPAPQRMEKWIELSKTRLQQQETRLSALKTFYATLSPAQQKVFDEQTAGGPNHRGMHRRG</sequence>
<dbReference type="Proteomes" id="UP000437862">
    <property type="component" value="Chromosome"/>
</dbReference>
<dbReference type="RefSeq" id="WP_145878050.1">
    <property type="nucleotide sequence ID" value="NZ_CP046904.1"/>
</dbReference>
<reference evidence="3 4" key="1">
    <citation type="journal article" date="2015" name="Stand. Genomic Sci.">
        <title>Genomic Encyclopedia of Bacterial and Archaeal Type Strains, Phase III: the genomes of soil and plant-associated and newly described type strains.</title>
        <authorList>
            <person name="Whitman W.B."/>
            <person name="Woyke T."/>
            <person name="Klenk H.P."/>
            <person name="Zhou Y."/>
            <person name="Lilburn T.G."/>
            <person name="Beck B.J."/>
            <person name="De Vos P."/>
            <person name="Vandamme P."/>
            <person name="Eisen J.A."/>
            <person name="Garrity G."/>
            <person name="Hugenholtz P."/>
            <person name="Kyrpides N.C."/>
        </authorList>
    </citation>
    <scope>NUCLEOTIDE SEQUENCE [LARGE SCALE GENOMIC DNA]</scope>
    <source>
        <strain evidence="3 4">CGMCC 1.10685</strain>
    </source>
</reference>
<dbReference type="OrthoDB" id="5298564at2"/>
<accession>A0A562PN59</accession>
<keyword evidence="5" id="KW-1185">Reference proteome</keyword>
<evidence type="ECO:0000256" key="1">
    <source>
        <dbReference type="SAM" id="SignalP"/>
    </source>
</evidence>